<evidence type="ECO:0000256" key="4">
    <source>
        <dbReference type="SAM" id="MobiDB-lite"/>
    </source>
</evidence>
<evidence type="ECO:0000313" key="7">
    <source>
        <dbReference type="Proteomes" id="UP001201980"/>
    </source>
</evidence>
<dbReference type="EMBL" id="JAKWBI020000010">
    <property type="protein sequence ID" value="KAJ2906702.1"/>
    <property type="molecule type" value="Genomic_DNA"/>
</dbReference>
<organism evidence="6 7">
    <name type="scientific">Zalerion maritima</name>
    <dbReference type="NCBI Taxonomy" id="339359"/>
    <lineage>
        <taxon>Eukaryota</taxon>
        <taxon>Fungi</taxon>
        <taxon>Dikarya</taxon>
        <taxon>Ascomycota</taxon>
        <taxon>Pezizomycotina</taxon>
        <taxon>Sordariomycetes</taxon>
        <taxon>Lulworthiomycetidae</taxon>
        <taxon>Lulworthiales</taxon>
        <taxon>Lulworthiaceae</taxon>
        <taxon>Zalerion</taxon>
    </lineage>
</organism>
<dbReference type="GO" id="GO:1990904">
    <property type="term" value="C:ribonucleoprotein complex"/>
    <property type="evidence" value="ECO:0007669"/>
    <property type="project" value="UniProtKB-KW"/>
</dbReference>
<dbReference type="GO" id="GO:0003735">
    <property type="term" value="F:structural constituent of ribosome"/>
    <property type="evidence" value="ECO:0007669"/>
    <property type="project" value="InterPro"/>
</dbReference>
<keyword evidence="3" id="KW-0687">Ribonucleoprotein</keyword>
<gene>
    <name evidence="6" type="ORF">MKZ38_000438</name>
</gene>
<dbReference type="InterPro" id="IPR002672">
    <property type="entry name" value="Ribosomal_eL28"/>
</dbReference>
<comment type="similarity">
    <text evidence="1">Belongs to the eukaryotic ribosomal protein eL28 family.</text>
</comment>
<dbReference type="Proteomes" id="UP001201980">
    <property type="component" value="Unassembled WGS sequence"/>
</dbReference>
<dbReference type="PANTHER" id="PTHR10544">
    <property type="entry name" value="60S RIBOSOMAL PROTEIN L28"/>
    <property type="match status" value="1"/>
</dbReference>
<protein>
    <recommendedName>
        <fullName evidence="5">Ribosomal eL28/Mak16 domain-containing protein</fullName>
    </recommendedName>
</protein>
<evidence type="ECO:0000256" key="3">
    <source>
        <dbReference type="ARBA" id="ARBA00023274"/>
    </source>
</evidence>
<evidence type="ECO:0000256" key="1">
    <source>
        <dbReference type="ARBA" id="ARBA00007926"/>
    </source>
</evidence>
<feature type="domain" description="Ribosomal eL28/Mak16" evidence="5">
    <location>
        <begin position="13"/>
        <end position="132"/>
    </location>
</feature>
<feature type="region of interest" description="Disordered" evidence="4">
    <location>
        <begin position="125"/>
        <end position="156"/>
    </location>
</feature>
<dbReference type="GO" id="GO:0006412">
    <property type="term" value="P:translation"/>
    <property type="evidence" value="ECO:0007669"/>
    <property type="project" value="InterPro"/>
</dbReference>
<dbReference type="FunFam" id="3.30.390.110:FF:000002">
    <property type="entry name" value="60S ribosomal protein L28"/>
    <property type="match status" value="1"/>
</dbReference>
<accession>A0AAD5S008</accession>
<evidence type="ECO:0000313" key="6">
    <source>
        <dbReference type="EMBL" id="KAJ2906702.1"/>
    </source>
</evidence>
<evidence type="ECO:0000256" key="2">
    <source>
        <dbReference type="ARBA" id="ARBA00022980"/>
    </source>
</evidence>
<name>A0AAD5S008_9PEZI</name>
<reference evidence="6" key="1">
    <citation type="submission" date="2022-07" db="EMBL/GenBank/DDBJ databases">
        <title>Draft genome sequence of Zalerion maritima ATCC 34329, a (micro)plastics degrading marine fungus.</title>
        <authorList>
            <person name="Paco A."/>
            <person name="Goncalves M.F.M."/>
            <person name="Rocha-Santos T.A.P."/>
            <person name="Alves A."/>
        </authorList>
    </citation>
    <scope>NUCLEOTIDE SEQUENCE</scope>
    <source>
        <strain evidence="6">ATCC 34329</strain>
    </source>
</reference>
<evidence type="ECO:0000259" key="5">
    <source>
        <dbReference type="Pfam" id="PF01778"/>
    </source>
</evidence>
<dbReference type="InterPro" id="IPR029004">
    <property type="entry name" value="Ribosomal_eL28/Mak16"/>
</dbReference>
<keyword evidence="2" id="KW-0689">Ribosomal protein</keyword>
<dbReference type="GO" id="GO:0005840">
    <property type="term" value="C:ribosome"/>
    <property type="evidence" value="ECO:0007669"/>
    <property type="project" value="UniProtKB-KW"/>
</dbReference>
<dbReference type="AlphaFoldDB" id="A0AAD5S008"/>
<keyword evidence="7" id="KW-1185">Reference proteome</keyword>
<dbReference type="Gene3D" id="3.30.390.110">
    <property type="match status" value="1"/>
</dbReference>
<feature type="region of interest" description="Disordered" evidence="4">
    <location>
        <begin position="68"/>
        <end position="93"/>
    </location>
</feature>
<comment type="caution">
    <text evidence="6">The sequence shown here is derived from an EMBL/GenBank/DDBJ whole genome shotgun (WGS) entry which is preliminary data.</text>
</comment>
<proteinExistence type="inferred from homology"/>
<sequence length="156" mass="17318">MPHTHHSNVSPDLVWEIVRNDNAFLVKRKSNGGVQFSRDPLNLQNVNSRKYAGFVNERAVGVNENEKGGVTVTSKKTKHIQRPADSAHTVTYSGNKTGRKTYKAVANMTAKAGYRADLREAAVSRVSAIRRSQRPVKPTPERKPRGKKAKVVDEEA</sequence>
<dbReference type="Pfam" id="PF01778">
    <property type="entry name" value="Ribosomal_L28e"/>
    <property type="match status" value="1"/>
</dbReference>